<protein>
    <submittedName>
        <fullName evidence="1">Uncharacterized protein</fullName>
    </submittedName>
</protein>
<dbReference type="AlphaFoldDB" id="A0A0S7XUS7"/>
<name>A0A0S7XUS7_UNCSA</name>
<reference evidence="1 2" key="1">
    <citation type="journal article" date="2015" name="Microbiome">
        <title>Genomic resolution of linkages in carbon, nitrogen, and sulfur cycling among widespread estuary sediment bacteria.</title>
        <authorList>
            <person name="Baker B.J."/>
            <person name="Lazar C.S."/>
            <person name="Teske A.P."/>
            <person name="Dick G.J."/>
        </authorList>
    </citation>
    <scope>NUCLEOTIDE SEQUENCE [LARGE SCALE GENOMIC DNA]</scope>
    <source>
        <strain evidence="1">DG_54_3</strain>
    </source>
</reference>
<comment type="caution">
    <text evidence="1">The sequence shown here is derived from an EMBL/GenBank/DDBJ whole genome shotgun (WGS) entry which is preliminary data.</text>
</comment>
<organism evidence="1 2">
    <name type="scientific">candidate division WOR-1 bacterium DG_54_3</name>
    <dbReference type="NCBI Taxonomy" id="1703775"/>
    <lineage>
        <taxon>Bacteria</taxon>
        <taxon>Bacillati</taxon>
        <taxon>Saganbacteria</taxon>
    </lineage>
</organism>
<accession>A0A0S7XUS7</accession>
<evidence type="ECO:0000313" key="1">
    <source>
        <dbReference type="EMBL" id="KPJ66100.1"/>
    </source>
</evidence>
<proteinExistence type="predicted"/>
<gene>
    <name evidence="1" type="ORF">AMJ44_08980</name>
</gene>
<dbReference type="EMBL" id="LIZX01000091">
    <property type="protein sequence ID" value="KPJ66100.1"/>
    <property type="molecule type" value="Genomic_DNA"/>
</dbReference>
<sequence>MSSLMDGINNAYALTAQINSLKSLRQAGLENPEAVKYALEKNFNEMLNDLISPPEDEDQDKKDDFFSFLMTSHQASLQSLQKQGILDMNSIPDTSSPEYLKALYNLGQLY</sequence>
<evidence type="ECO:0000313" key="2">
    <source>
        <dbReference type="Proteomes" id="UP000051861"/>
    </source>
</evidence>
<dbReference type="Proteomes" id="UP000051861">
    <property type="component" value="Unassembled WGS sequence"/>
</dbReference>